<comment type="similarity">
    <text evidence="1 5">Belongs to the SecB family.</text>
</comment>
<gene>
    <name evidence="5 6" type="primary">secB</name>
    <name evidence="6" type="ORF">EHS89_16970</name>
</gene>
<evidence type="ECO:0000256" key="1">
    <source>
        <dbReference type="ARBA" id="ARBA00009990"/>
    </source>
</evidence>
<evidence type="ECO:0000313" key="7">
    <source>
        <dbReference type="Proteomes" id="UP000267535"/>
    </source>
</evidence>
<dbReference type="InterPro" id="IPR035958">
    <property type="entry name" value="SecB-like_sf"/>
</dbReference>
<dbReference type="GO" id="GO:0051082">
    <property type="term" value="F:unfolded protein binding"/>
    <property type="evidence" value="ECO:0007669"/>
    <property type="project" value="InterPro"/>
</dbReference>
<dbReference type="InterPro" id="IPR003708">
    <property type="entry name" value="SecB"/>
</dbReference>
<keyword evidence="5" id="KW-0143">Chaperone</keyword>
<accession>A0A3P1SKE3</accession>
<dbReference type="NCBIfam" id="TIGR00809">
    <property type="entry name" value="secB"/>
    <property type="match status" value="1"/>
</dbReference>
<comment type="caution">
    <text evidence="6">The sequence shown here is derived from an EMBL/GenBank/DDBJ whole genome shotgun (WGS) entry which is preliminary data.</text>
</comment>
<dbReference type="GO" id="GO:0005737">
    <property type="term" value="C:cytoplasm"/>
    <property type="evidence" value="ECO:0007669"/>
    <property type="project" value="UniProtKB-SubCell"/>
</dbReference>
<comment type="subcellular location">
    <subcellularLocation>
        <location evidence="5">Cytoplasm</location>
    </subcellularLocation>
</comment>
<dbReference type="OrthoDB" id="9795145at2"/>
<comment type="subunit">
    <text evidence="5">Homotetramer, a dimer of dimers. One homotetramer interacts with 1 SecA dimer.</text>
</comment>
<dbReference type="AlphaFoldDB" id="A0A3P1SKE3"/>
<evidence type="ECO:0000256" key="5">
    <source>
        <dbReference type="HAMAP-Rule" id="MF_00821"/>
    </source>
</evidence>
<comment type="function">
    <text evidence="5">One of the proteins required for the normal export of preproteins out of the cell cytoplasm. It is a molecular chaperone that binds to a subset of precursor proteins, maintaining them in a translocation-competent state. It also specifically binds to its receptor SecA.</text>
</comment>
<keyword evidence="7" id="KW-1185">Reference proteome</keyword>
<protein>
    <recommendedName>
        <fullName evidence="5">Protein-export protein SecB</fullName>
    </recommendedName>
</protein>
<name>A0A3P1SKE3_9GAMM</name>
<dbReference type="GO" id="GO:0051262">
    <property type="term" value="P:protein tetramerization"/>
    <property type="evidence" value="ECO:0007669"/>
    <property type="project" value="InterPro"/>
</dbReference>
<keyword evidence="2 5" id="KW-0813">Transport</keyword>
<dbReference type="SUPFAM" id="SSF54611">
    <property type="entry name" value="SecB-like"/>
    <property type="match status" value="1"/>
</dbReference>
<organism evidence="6 7">
    <name type="scientific">Amphritea balenae</name>
    <dbReference type="NCBI Taxonomy" id="452629"/>
    <lineage>
        <taxon>Bacteria</taxon>
        <taxon>Pseudomonadati</taxon>
        <taxon>Pseudomonadota</taxon>
        <taxon>Gammaproteobacteria</taxon>
        <taxon>Oceanospirillales</taxon>
        <taxon>Oceanospirillaceae</taxon>
        <taxon>Amphritea</taxon>
    </lineage>
</organism>
<dbReference type="Proteomes" id="UP000267535">
    <property type="component" value="Unassembled WGS sequence"/>
</dbReference>
<dbReference type="GO" id="GO:0015031">
    <property type="term" value="P:protein transport"/>
    <property type="evidence" value="ECO:0007669"/>
    <property type="project" value="UniProtKB-UniRule"/>
</dbReference>
<dbReference type="PRINTS" id="PR01594">
    <property type="entry name" value="SECBCHAPRONE"/>
</dbReference>
<proteinExistence type="inferred from homology"/>
<dbReference type="PANTHER" id="PTHR36918">
    <property type="match status" value="1"/>
</dbReference>
<sequence>MAENEANQQQEPQAPQFAIQRVYLKDASFEAPNSPQMFTKQWQPDVNLDMNTATSSLDEGVFEVVLTLTVTAKNDNDTAFLVEVQQAGIFTIAGLGEAELHHTLGAFCPSILFPYAREAVDNMVNKGSFPALMLAPVNFDALYAQQMQQRAQEEAGNEAQH</sequence>
<reference evidence="6 7" key="1">
    <citation type="submission" date="2018-11" db="EMBL/GenBank/DDBJ databases">
        <title>The draft genome sequence of Amphritea balenae JAMM 1525T.</title>
        <authorList>
            <person name="Fang Z."/>
            <person name="Zhang Y."/>
            <person name="Han X."/>
        </authorList>
    </citation>
    <scope>NUCLEOTIDE SEQUENCE [LARGE SCALE GENOMIC DNA]</scope>
    <source>
        <strain evidence="6 7">JAMM 1525</strain>
    </source>
</reference>
<dbReference type="RefSeq" id="WP_124927366.1">
    <property type="nucleotide sequence ID" value="NZ_BMOH01000004.1"/>
</dbReference>
<keyword evidence="3 5" id="KW-0653">Protein transport</keyword>
<evidence type="ECO:0000256" key="4">
    <source>
        <dbReference type="ARBA" id="ARBA00023010"/>
    </source>
</evidence>
<keyword evidence="5" id="KW-0963">Cytoplasm</keyword>
<dbReference type="EMBL" id="RQXV01000011">
    <property type="protein sequence ID" value="RRC97527.1"/>
    <property type="molecule type" value="Genomic_DNA"/>
</dbReference>
<evidence type="ECO:0000256" key="2">
    <source>
        <dbReference type="ARBA" id="ARBA00022448"/>
    </source>
</evidence>
<dbReference type="GO" id="GO:0006457">
    <property type="term" value="P:protein folding"/>
    <property type="evidence" value="ECO:0007669"/>
    <property type="project" value="UniProtKB-UniRule"/>
</dbReference>
<dbReference type="Pfam" id="PF02556">
    <property type="entry name" value="SecB"/>
    <property type="match status" value="1"/>
</dbReference>
<dbReference type="PANTHER" id="PTHR36918:SF1">
    <property type="entry name" value="PROTEIN-EXPORT PROTEIN SECB"/>
    <property type="match status" value="1"/>
</dbReference>
<evidence type="ECO:0000313" key="6">
    <source>
        <dbReference type="EMBL" id="RRC97527.1"/>
    </source>
</evidence>
<dbReference type="HAMAP" id="MF_00821">
    <property type="entry name" value="SecB"/>
    <property type="match status" value="1"/>
</dbReference>
<keyword evidence="4 5" id="KW-0811">Translocation</keyword>
<dbReference type="Gene3D" id="3.10.420.10">
    <property type="entry name" value="SecB-like"/>
    <property type="match status" value="1"/>
</dbReference>
<dbReference type="NCBIfam" id="NF004393">
    <property type="entry name" value="PRK05751.1-4"/>
    <property type="match status" value="1"/>
</dbReference>
<dbReference type="NCBIfam" id="NF004392">
    <property type="entry name" value="PRK05751.1-3"/>
    <property type="match status" value="1"/>
</dbReference>
<evidence type="ECO:0000256" key="3">
    <source>
        <dbReference type="ARBA" id="ARBA00022927"/>
    </source>
</evidence>